<dbReference type="Gene3D" id="1.10.405.10">
    <property type="entry name" value="Guanine Nucleotide Dissociation Inhibitor, domain 1"/>
    <property type="match status" value="1"/>
</dbReference>
<dbReference type="RefSeq" id="WP_021492453.1">
    <property type="nucleotide sequence ID" value="NZ_AVQG01000023.1"/>
</dbReference>
<evidence type="ECO:0000313" key="1">
    <source>
        <dbReference type="EMBL" id="ERH56510.1"/>
    </source>
</evidence>
<dbReference type="Proteomes" id="UP000016504">
    <property type="component" value="Unassembled WGS sequence"/>
</dbReference>
<dbReference type="Pfam" id="PF13450">
    <property type="entry name" value="NAD_binding_8"/>
    <property type="match status" value="1"/>
</dbReference>
<organism evidence="1 2">
    <name type="scientific">Pseudomonas simiae</name>
    <dbReference type="NCBI Taxonomy" id="321846"/>
    <lineage>
        <taxon>Bacteria</taxon>
        <taxon>Pseudomonadati</taxon>
        <taxon>Pseudomonadota</taxon>
        <taxon>Gammaproteobacteria</taxon>
        <taxon>Pseudomonadales</taxon>
        <taxon>Pseudomonadaceae</taxon>
        <taxon>Pseudomonas</taxon>
    </lineage>
</organism>
<name>U1SXA9_9PSED</name>
<protein>
    <submittedName>
        <fullName evidence="1">Spermidine dehydrogenase</fullName>
    </submittedName>
</protein>
<dbReference type="AlphaFoldDB" id="U1SXA9"/>
<sequence>MDITRRDFLNGVAITIAAGMTPLQILQAAPDGRYYPPALTGLRGSHAGSFEVAHQMGWEKKVFDTDKLPITEDYDLVVVGGGLSGLSAAWFYREKHPKAKILILENHDDFGGHAKRNEFQAGGRMIIGYGGSEAFQSPSHLYSKEVNGLLKTLGVNIKRFETAFDRQFYPGLGLSRGVFFDKENFGEDKLVTGDPTPMVADDVAPGQLNARAIRDFINDFPLPAADRQALIELHMAPKDYLPGKTAEEKADYLAATSYRDFLLKNVGLSEGAVKYFQSRTNDFMALSIDAVASADAYSVGFPGFAGMNLAPISEEAAAEMEEPYIYHFPDGNASVARLLVRSLIPGVAPGHTMDDIVLATFDYAKLDQPKAAVRLRLNSTAVSVRNVDNGVHIGYSRGGQLAQVRGKRCILACYNMMIPYLLKDLPAPQAHALSQNVKYPLVYTKVVIRNWQSFQTLGVHEIYAATQPYSRIKLDYPVSMGGYDHPRDPTQPIGLHMVYVPTSPNSGMNARDQARAGRGKLYGQTFEQLEAQLRDQLQRMLGPGGFNHEIDILAITVNRWSHGYATFSNSLFDDADESEALMKLAKKPVGHVSIANSDAAWSAYAHAAIDEAYRAAGEVA</sequence>
<dbReference type="EMBL" id="AVQG01000023">
    <property type="protein sequence ID" value="ERH56510.1"/>
    <property type="molecule type" value="Genomic_DNA"/>
</dbReference>
<dbReference type="InterPro" id="IPR006311">
    <property type="entry name" value="TAT_signal"/>
</dbReference>
<dbReference type="InterPro" id="IPR036188">
    <property type="entry name" value="FAD/NAD-bd_sf"/>
</dbReference>
<reference evidence="1 2" key="1">
    <citation type="submission" date="2013-08" db="EMBL/GenBank/DDBJ databases">
        <title>Biodegradation of aromatic compounds in biofilm forming Pseudomonas isolated from sewage sludge.</title>
        <authorList>
            <person name="Qureshi A."/>
            <person name="Ghosh S."/>
            <person name="Khardenavis A.A."/>
            <person name="Kapley A."/>
            <person name="Purohit H.J."/>
        </authorList>
    </citation>
    <scope>NUCLEOTIDE SEQUENCE [LARGE SCALE GENOMIC DNA]</scope>
    <source>
        <strain evidence="1 2">EGD-AQ6</strain>
    </source>
</reference>
<dbReference type="PROSITE" id="PS51318">
    <property type="entry name" value="TAT"/>
    <property type="match status" value="1"/>
</dbReference>
<proteinExistence type="predicted"/>
<dbReference type="PATRIC" id="fig|1390371.3.peg.3557"/>
<evidence type="ECO:0000313" key="2">
    <source>
        <dbReference type="Proteomes" id="UP000016504"/>
    </source>
</evidence>
<comment type="caution">
    <text evidence="1">The sequence shown here is derived from an EMBL/GenBank/DDBJ whole genome shotgun (WGS) entry which is preliminary data.</text>
</comment>
<gene>
    <name evidence="1" type="ORF">O204_05165</name>
</gene>
<dbReference type="Gene3D" id="3.50.50.60">
    <property type="entry name" value="FAD/NAD(P)-binding domain"/>
    <property type="match status" value="1"/>
</dbReference>
<accession>U1SXA9</accession>
<dbReference type="SUPFAM" id="SSF51905">
    <property type="entry name" value="FAD/NAD(P)-binding domain"/>
    <property type="match status" value="1"/>
</dbReference>
<dbReference type="Gene3D" id="3.90.660.10">
    <property type="match status" value="1"/>
</dbReference>